<dbReference type="InterPro" id="IPR001910">
    <property type="entry name" value="Inosine/uridine_hydrolase_dom"/>
</dbReference>
<reference evidence="4 5" key="1">
    <citation type="submission" date="2018-06" db="EMBL/GenBank/DDBJ databases">
        <authorList>
            <consortium name="Pathogen Informatics"/>
            <person name="Doyle S."/>
        </authorList>
    </citation>
    <scope>NUCLEOTIDE SEQUENCE [LARGE SCALE GENOMIC DNA]</scope>
    <source>
        <strain evidence="4 5">NCTC9081</strain>
    </source>
</reference>
<dbReference type="AlphaFoldDB" id="A0A376W6Y7"/>
<accession>A0A376W6Y7</accession>
<dbReference type="SUPFAM" id="SSF53590">
    <property type="entry name" value="Nucleoside hydrolase"/>
    <property type="match status" value="1"/>
</dbReference>
<dbReference type="PANTHER" id="PTHR12304:SF4">
    <property type="entry name" value="URIDINE NUCLEOSIDASE"/>
    <property type="match status" value="1"/>
</dbReference>
<organism evidence="4 5">
    <name type="scientific">Escherichia coli</name>
    <dbReference type="NCBI Taxonomy" id="562"/>
    <lineage>
        <taxon>Bacteria</taxon>
        <taxon>Pseudomonadati</taxon>
        <taxon>Pseudomonadota</taxon>
        <taxon>Gammaproteobacteria</taxon>
        <taxon>Enterobacterales</taxon>
        <taxon>Enterobacteriaceae</taxon>
        <taxon>Escherichia</taxon>
    </lineage>
</organism>
<dbReference type="EC" id="3.2.2.8" evidence="4"/>
<dbReference type="EMBL" id="UGCV01000008">
    <property type="protein sequence ID" value="STJ19573.1"/>
    <property type="molecule type" value="Genomic_DNA"/>
</dbReference>
<dbReference type="GO" id="GO:0005829">
    <property type="term" value="C:cytosol"/>
    <property type="evidence" value="ECO:0007669"/>
    <property type="project" value="TreeGrafter"/>
</dbReference>
<evidence type="ECO:0000259" key="3">
    <source>
        <dbReference type="Pfam" id="PF01156"/>
    </source>
</evidence>
<keyword evidence="2 4" id="KW-0326">Glycosidase</keyword>
<protein>
    <submittedName>
        <fullName evidence="4">Pyrimidine-specific ribonucleoside hydrolase (Cytidine/uridine-specific hydrolase)</fullName>
        <ecNumber evidence="4">3.2.2.8</ecNumber>
    </submittedName>
</protein>
<gene>
    <name evidence="4" type="primary">rihB_3</name>
    <name evidence="4" type="ORF">NCTC9081_05111</name>
</gene>
<dbReference type="Proteomes" id="UP000254716">
    <property type="component" value="Unassembled WGS sequence"/>
</dbReference>
<dbReference type="GO" id="GO:0006152">
    <property type="term" value="P:purine nucleoside catabolic process"/>
    <property type="evidence" value="ECO:0007669"/>
    <property type="project" value="TreeGrafter"/>
</dbReference>
<dbReference type="Gene3D" id="3.90.245.10">
    <property type="entry name" value="Ribonucleoside hydrolase-like"/>
    <property type="match status" value="1"/>
</dbReference>
<evidence type="ECO:0000256" key="1">
    <source>
        <dbReference type="ARBA" id="ARBA00022801"/>
    </source>
</evidence>
<dbReference type="PANTHER" id="PTHR12304">
    <property type="entry name" value="INOSINE-URIDINE PREFERRING NUCLEOSIDE HYDROLASE"/>
    <property type="match status" value="1"/>
</dbReference>
<keyword evidence="1 4" id="KW-0378">Hydrolase</keyword>
<dbReference type="GO" id="GO:0008477">
    <property type="term" value="F:purine nucleosidase activity"/>
    <property type="evidence" value="ECO:0007669"/>
    <property type="project" value="TreeGrafter"/>
</dbReference>
<dbReference type="GO" id="GO:0050263">
    <property type="term" value="F:ribosylpyrimidine nucleosidase activity"/>
    <property type="evidence" value="ECO:0007669"/>
    <property type="project" value="UniProtKB-EC"/>
</dbReference>
<dbReference type="Pfam" id="PF01156">
    <property type="entry name" value="IU_nuc_hydro"/>
    <property type="match status" value="1"/>
</dbReference>
<evidence type="ECO:0000256" key="2">
    <source>
        <dbReference type="ARBA" id="ARBA00023295"/>
    </source>
</evidence>
<feature type="domain" description="Inosine/uridine-preferring nucleoside hydrolase" evidence="3">
    <location>
        <begin position="2"/>
        <end position="76"/>
    </location>
</feature>
<proteinExistence type="predicted"/>
<evidence type="ECO:0000313" key="4">
    <source>
        <dbReference type="EMBL" id="STJ19573.1"/>
    </source>
</evidence>
<dbReference type="InterPro" id="IPR023186">
    <property type="entry name" value="IUNH"/>
</dbReference>
<dbReference type="InterPro" id="IPR036452">
    <property type="entry name" value="Ribo_hydro-like"/>
</dbReference>
<name>A0A376W6Y7_ECOLX</name>
<sequence>MRQQIVADNIHGETGLDGPVFEPLTRQAENTHAVKYIIDTLMASDGDITLVPVGPLSNIAVAMRMQPAILPKIREMF</sequence>
<evidence type="ECO:0000313" key="5">
    <source>
        <dbReference type="Proteomes" id="UP000254716"/>
    </source>
</evidence>